<keyword evidence="1" id="KW-0732">Signal</keyword>
<dbReference type="EMBL" id="KZ302282">
    <property type="protein sequence ID" value="PFH45830.1"/>
    <property type="molecule type" value="Genomic_DNA"/>
</dbReference>
<dbReference type="Proteomes" id="UP000242287">
    <property type="component" value="Unassembled WGS sequence"/>
</dbReference>
<evidence type="ECO:0000313" key="2">
    <source>
        <dbReference type="EMBL" id="PFH45830.1"/>
    </source>
</evidence>
<protein>
    <submittedName>
        <fullName evidence="2">Uncharacterized protein</fullName>
    </submittedName>
</protein>
<evidence type="ECO:0000256" key="1">
    <source>
        <dbReference type="SAM" id="SignalP"/>
    </source>
</evidence>
<sequence>MQLVFIFLLLLVTRLSNLVMVTGRWPFWLPDPNSKTFKEACVVEGNPIGTELTYHLLPSLMLSCLRFQFNETKTLLDCVQSSAPGFVSSSKLSSDNDLWALHLGNAILDPTDPKWWFLDNFDSDQDVKHLQNLEVDPMKTVKKKSPKDIERSNREEQTTRFQRRVYLGLTRGQFTCWNIAGLDYQELKKQEKQMGMSKRSEPLSPNVNVQDWRSQSQVTTWSLGFCMTNTLDDKAKYMGRDKENPDILLYKYRHWIWKARHHEKPGLLSRISKRLRGKQSS</sequence>
<proteinExistence type="predicted"/>
<reference evidence="2 3" key="1">
    <citation type="submission" date="2014-02" db="EMBL/GenBank/DDBJ databases">
        <title>Transposable element dynamics among asymbiotic and ectomycorrhizal Amanita fungi.</title>
        <authorList>
            <consortium name="DOE Joint Genome Institute"/>
            <person name="Hess J."/>
            <person name="Skrede I."/>
            <person name="Wolfe B."/>
            <person name="LaButti K."/>
            <person name="Ohm R.A."/>
            <person name="Grigoriev I.V."/>
            <person name="Pringle A."/>
        </authorList>
    </citation>
    <scope>NUCLEOTIDE SEQUENCE [LARGE SCALE GENOMIC DNA]</scope>
    <source>
        <strain evidence="2 3">SKay4041</strain>
    </source>
</reference>
<evidence type="ECO:0000313" key="3">
    <source>
        <dbReference type="Proteomes" id="UP000242287"/>
    </source>
</evidence>
<gene>
    <name evidence="2" type="ORF">AMATHDRAFT_51442</name>
</gene>
<feature type="chain" id="PRO_5012653993" evidence="1">
    <location>
        <begin position="19"/>
        <end position="281"/>
    </location>
</feature>
<name>A0A2A9NDN3_9AGAR</name>
<keyword evidence="3" id="KW-1185">Reference proteome</keyword>
<feature type="signal peptide" evidence="1">
    <location>
        <begin position="1"/>
        <end position="18"/>
    </location>
</feature>
<organism evidence="2 3">
    <name type="scientific">Amanita thiersii Skay4041</name>
    <dbReference type="NCBI Taxonomy" id="703135"/>
    <lineage>
        <taxon>Eukaryota</taxon>
        <taxon>Fungi</taxon>
        <taxon>Dikarya</taxon>
        <taxon>Basidiomycota</taxon>
        <taxon>Agaricomycotina</taxon>
        <taxon>Agaricomycetes</taxon>
        <taxon>Agaricomycetidae</taxon>
        <taxon>Agaricales</taxon>
        <taxon>Pluteineae</taxon>
        <taxon>Amanitaceae</taxon>
        <taxon>Amanita</taxon>
    </lineage>
</organism>
<accession>A0A2A9NDN3</accession>
<dbReference type="AlphaFoldDB" id="A0A2A9NDN3"/>